<dbReference type="EMBL" id="AP014965">
    <property type="protein sequence ID" value="BAT07990.1"/>
    <property type="molecule type" value="Genomic_DNA"/>
</dbReference>
<dbReference type="AlphaFoldDB" id="A0A0P0XLF0"/>
<dbReference type="Proteomes" id="UP000059680">
    <property type="component" value="Chromosome 9"/>
</dbReference>
<evidence type="ECO:0000313" key="3">
    <source>
        <dbReference type="Proteomes" id="UP000059680"/>
    </source>
</evidence>
<organism evidence="2 3">
    <name type="scientific">Oryza sativa subsp. japonica</name>
    <name type="common">Rice</name>
    <dbReference type="NCBI Taxonomy" id="39947"/>
    <lineage>
        <taxon>Eukaryota</taxon>
        <taxon>Viridiplantae</taxon>
        <taxon>Streptophyta</taxon>
        <taxon>Embryophyta</taxon>
        <taxon>Tracheophyta</taxon>
        <taxon>Spermatophyta</taxon>
        <taxon>Magnoliopsida</taxon>
        <taxon>Liliopsida</taxon>
        <taxon>Poales</taxon>
        <taxon>Poaceae</taxon>
        <taxon>BOP clade</taxon>
        <taxon>Oryzoideae</taxon>
        <taxon>Oryzeae</taxon>
        <taxon>Oryzinae</taxon>
        <taxon>Oryza</taxon>
        <taxon>Oryza sativa</taxon>
    </lineage>
</organism>
<keyword evidence="3" id="KW-1185">Reference proteome</keyword>
<protein>
    <submittedName>
        <fullName evidence="2">Os09g0403633 protein</fullName>
    </submittedName>
</protein>
<reference evidence="3" key="1">
    <citation type="journal article" date="2005" name="Nature">
        <title>The map-based sequence of the rice genome.</title>
        <authorList>
            <consortium name="International rice genome sequencing project (IRGSP)"/>
            <person name="Matsumoto T."/>
            <person name="Wu J."/>
            <person name="Kanamori H."/>
            <person name="Katayose Y."/>
            <person name="Fujisawa M."/>
            <person name="Namiki N."/>
            <person name="Mizuno H."/>
            <person name="Yamamoto K."/>
            <person name="Antonio B.A."/>
            <person name="Baba T."/>
            <person name="Sakata K."/>
            <person name="Nagamura Y."/>
            <person name="Aoki H."/>
            <person name="Arikawa K."/>
            <person name="Arita K."/>
            <person name="Bito T."/>
            <person name="Chiden Y."/>
            <person name="Fujitsuka N."/>
            <person name="Fukunaka R."/>
            <person name="Hamada M."/>
            <person name="Harada C."/>
            <person name="Hayashi A."/>
            <person name="Hijishita S."/>
            <person name="Honda M."/>
            <person name="Hosokawa S."/>
            <person name="Ichikawa Y."/>
            <person name="Idonuma A."/>
            <person name="Iijima M."/>
            <person name="Ikeda M."/>
            <person name="Ikeno M."/>
            <person name="Ito K."/>
            <person name="Ito S."/>
            <person name="Ito T."/>
            <person name="Ito Y."/>
            <person name="Ito Y."/>
            <person name="Iwabuchi A."/>
            <person name="Kamiya K."/>
            <person name="Karasawa W."/>
            <person name="Kurita K."/>
            <person name="Katagiri S."/>
            <person name="Kikuta A."/>
            <person name="Kobayashi H."/>
            <person name="Kobayashi N."/>
            <person name="Machita K."/>
            <person name="Maehara T."/>
            <person name="Masukawa M."/>
            <person name="Mizubayashi T."/>
            <person name="Mukai Y."/>
            <person name="Nagasaki H."/>
            <person name="Nagata Y."/>
            <person name="Naito S."/>
            <person name="Nakashima M."/>
            <person name="Nakama Y."/>
            <person name="Nakamichi Y."/>
            <person name="Nakamura M."/>
            <person name="Meguro A."/>
            <person name="Negishi M."/>
            <person name="Ohta I."/>
            <person name="Ohta T."/>
            <person name="Okamoto M."/>
            <person name="Ono N."/>
            <person name="Saji S."/>
            <person name="Sakaguchi M."/>
            <person name="Sakai K."/>
            <person name="Shibata M."/>
            <person name="Shimokawa T."/>
            <person name="Song J."/>
            <person name="Takazaki Y."/>
            <person name="Terasawa K."/>
            <person name="Tsugane M."/>
            <person name="Tsuji K."/>
            <person name="Ueda S."/>
            <person name="Waki K."/>
            <person name="Yamagata H."/>
            <person name="Yamamoto M."/>
            <person name="Yamamoto S."/>
            <person name="Yamane H."/>
            <person name="Yoshiki S."/>
            <person name="Yoshihara R."/>
            <person name="Yukawa K."/>
            <person name="Zhong H."/>
            <person name="Yano M."/>
            <person name="Yuan Q."/>
            <person name="Ouyang S."/>
            <person name="Liu J."/>
            <person name="Jones K.M."/>
            <person name="Gansberger K."/>
            <person name="Moffat K."/>
            <person name="Hill J."/>
            <person name="Bera J."/>
            <person name="Fadrosh D."/>
            <person name="Jin S."/>
            <person name="Johri S."/>
            <person name="Kim M."/>
            <person name="Overton L."/>
            <person name="Reardon M."/>
            <person name="Tsitrin T."/>
            <person name="Vuong H."/>
            <person name="Weaver B."/>
            <person name="Ciecko A."/>
            <person name="Tallon L."/>
            <person name="Jackson J."/>
            <person name="Pai G."/>
            <person name="Aken S.V."/>
            <person name="Utterback T."/>
            <person name="Reidmuller S."/>
            <person name="Feldblyum T."/>
            <person name="Hsiao J."/>
            <person name="Zismann V."/>
            <person name="Iobst S."/>
            <person name="de Vazeille A.R."/>
            <person name="Buell C.R."/>
            <person name="Ying K."/>
            <person name="Li Y."/>
            <person name="Lu T."/>
            <person name="Huang Y."/>
            <person name="Zhao Q."/>
            <person name="Feng Q."/>
            <person name="Zhang L."/>
            <person name="Zhu J."/>
            <person name="Weng Q."/>
            <person name="Mu J."/>
            <person name="Lu Y."/>
            <person name="Fan D."/>
            <person name="Liu Y."/>
            <person name="Guan J."/>
            <person name="Zhang Y."/>
            <person name="Yu S."/>
            <person name="Liu X."/>
            <person name="Zhang Y."/>
            <person name="Hong G."/>
            <person name="Han B."/>
            <person name="Choisne N."/>
            <person name="Demange N."/>
            <person name="Orjeda G."/>
            <person name="Samain S."/>
            <person name="Cattolico L."/>
            <person name="Pelletier E."/>
            <person name="Couloux A."/>
            <person name="Segurens B."/>
            <person name="Wincker P."/>
            <person name="D'Hont A."/>
            <person name="Scarpelli C."/>
            <person name="Weissenbach J."/>
            <person name="Salanoubat M."/>
            <person name="Quetier F."/>
            <person name="Yu Y."/>
            <person name="Kim H.R."/>
            <person name="Rambo T."/>
            <person name="Currie J."/>
            <person name="Collura K."/>
            <person name="Luo M."/>
            <person name="Yang T."/>
            <person name="Ammiraju J.S.S."/>
            <person name="Engler F."/>
            <person name="Soderlund C."/>
            <person name="Wing R.A."/>
            <person name="Palmer L.E."/>
            <person name="de la Bastide M."/>
            <person name="Spiegel L."/>
            <person name="Nascimento L."/>
            <person name="Zutavern T."/>
            <person name="O'Shaughnessy A."/>
            <person name="Dike S."/>
            <person name="Dedhia N."/>
            <person name="Preston R."/>
            <person name="Balija V."/>
            <person name="McCombie W.R."/>
            <person name="Chow T."/>
            <person name="Chen H."/>
            <person name="Chung M."/>
            <person name="Chen C."/>
            <person name="Shaw J."/>
            <person name="Wu H."/>
            <person name="Hsiao K."/>
            <person name="Chao Y."/>
            <person name="Chu M."/>
            <person name="Cheng C."/>
            <person name="Hour A."/>
            <person name="Lee P."/>
            <person name="Lin S."/>
            <person name="Lin Y."/>
            <person name="Liou J."/>
            <person name="Liu S."/>
            <person name="Hsing Y."/>
            <person name="Raghuvanshi S."/>
            <person name="Mohanty A."/>
            <person name="Bharti A.K."/>
            <person name="Gaur A."/>
            <person name="Gupta V."/>
            <person name="Kumar D."/>
            <person name="Ravi V."/>
            <person name="Vij S."/>
            <person name="Kapur A."/>
            <person name="Khurana P."/>
            <person name="Khurana P."/>
            <person name="Khurana J.P."/>
            <person name="Tyagi A.K."/>
            <person name="Gaikwad K."/>
            <person name="Singh A."/>
            <person name="Dalal V."/>
            <person name="Srivastava S."/>
            <person name="Dixit A."/>
            <person name="Pal A.K."/>
            <person name="Ghazi I.A."/>
            <person name="Yadav M."/>
            <person name="Pandit A."/>
            <person name="Bhargava A."/>
            <person name="Sureshbabu K."/>
            <person name="Batra K."/>
            <person name="Sharma T.R."/>
            <person name="Mohapatra T."/>
            <person name="Singh N.K."/>
            <person name="Messing J."/>
            <person name="Nelson A.B."/>
            <person name="Fuks G."/>
            <person name="Kavchok S."/>
            <person name="Keizer G."/>
            <person name="Linton E."/>
            <person name="Llaca V."/>
            <person name="Song R."/>
            <person name="Tanyolac B."/>
            <person name="Young S."/>
            <person name="Ho-Il K."/>
            <person name="Hahn J.H."/>
            <person name="Sangsakoo G."/>
            <person name="Vanavichit A."/>
            <person name="de Mattos Luiz.A.T."/>
            <person name="Zimmer P.D."/>
            <person name="Malone G."/>
            <person name="Dellagostin O."/>
            <person name="de Oliveira A.C."/>
            <person name="Bevan M."/>
            <person name="Bancroft I."/>
            <person name="Minx P."/>
            <person name="Cordum H."/>
            <person name="Wilson R."/>
            <person name="Cheng Z."/>
            <person name="Jin W."/>
            <person name="Jiang J."/>
            <person name="Leong S.A."/>
            <person name="Iwama H."/>
            <person name="Gojobori T."/>
            <person name="Itoh T."/>
            <person name="Niimura Y."/>
            <person name="Fujii Y."/>
            <person name="Habara T."/>
            <person name="Sakai H."/>
            <person name="Sato Y."/>
            <person name="Wilson G."/>
            <person name="Kumar K."/>
            <person name="McCouch S."/>
            <person name="Juretic N."/>
            <person name="Hoen D."/>
            <person name="Wright S."/>
            <person name="Bruskiewich R."/>
            <person name="Bureau T."/>
            <person name="Miyao A."/>
            <person name="Hirochika H."/>
            <person name="Nishikawa T."/>
            <person name="Kadowaki K."/>
            <person name="Sugiura M."/>
            <person name="Burr B."/>
            <person name="Sasaki T."/>
        </authorList>
    </citation>
    <scope>NUCLEOTIDE SEQUENCE [LARGE SCALE GENOMIC DNA]</scope>
    <source>
        <strain evidence="3">cv. Nipponbare</strain>
    </source>
</reference>
<dbReference type="PaxDb" id="39947-A0A0P0XLF0"/>
<name>A0A0P0XLF0_ORYSJ</name>
<sequence length="133" mass="14606">MLVAASVSLVDIEQPLSFDGVGTTRIEVGVNAAEEAQQDLGQTSVALPMPPSPPSPLLNCSPLRCRHRGRDWWWCRWLDPNPSASAFAWLGPTPQIRCCHGWLGRKKRAHIKGTEGRSRRGHIMGNAGSSRKI</sequence>
<dbReference type="InParanoid" id="A0A0P0XLF0"/>
<evidence type="ECO:0000313" key="2">
    <source>
        <dbReference type="EMBL" id="BAT07990.1"/>
    </source>
</evidence>
<proteinExistence type="predicted"/>
<evidence type="ECO:0000256" key="1">
    <source>
        <dbReference type="SAM" id="MobiDB-lite"/>
    </source>
</evidence>
<gene>
    <name evidence="2" type="ordered locus">Os09g0403633</name>
    <name evidence="2" type="ORF">OSNPB_090403633</name>
</gene>
<reference evidence="2 3" key="3">
    <citation type="journal article" date="2013" name="Rice">
        <title>Improvement of the Oryza sativa Nipponbare reference genome using next generation sequence and optical map data.</title>
        <authorList>
            <person name="Kawahara Y."/>
            <person name="de la Bastide M."/>
            <person name="Hamilton J.P."/>
            <person name="Kanamori H."/>
            <person name="McCombie W.R."/>
            <person name="Ouyang S."/>
            <person name="Schwartz D.C."/>
            <person name="Tanaka T."/>
            <person name="Wu J."/>
            <person name="Zhou S."/>
            <person name="Childs K.L."/>
            <person name="Davidson R.M."/>
            <person name="Lin H."/>
            <person name="Quesada-Ocampo L."/>
            <person name="Vaillancourt B."/>
            <person name="Sakai H."/>
            <person name="Lee S.S."/>
            <person name="Kim J."/>
            <person name="Numa H."/>
            <person name="Itoh T."/>
            <person name="Buell C.R."/>
            <person name="Matsumoto T."/>
        </authorList>
    </citation>
    <scope>NUCLEOTIDE SEQUENCE [LARGE SCALE GENOMIC DNA]</scope>
    <source>
        <strain evidence="3">cv. Nipponbare</strain>
    </source>
</reference>
<feature type="region of interest" description="Disordered" evidence="1">
    <location>
        <begin position="112"/>
        <end position="133"/>
    </location>
</feature>
<reference evidence="2 3" key="2">
    <citation type="journal article" date="2013" name="Plant Cell Physiol.">
        <title>Rice Annotation Project Database (RAP-DB): an integrative and interactive database for rice genomics.</title>
        <authorList>
            <person name="Sakai H."/>
            <person name="Lee S.S."/>
            <person name="Tanaka T."/>
            <person name="Numa H."/>
            <person name="Kim J."/>
            <person name="Kawahara Y."/>
            <person name="Wakimoto H."/>
            <person name="Yang C.C."/>
            <person name="Iwamoto M."/>
            <person name="Abe T."/>
            <person name="Yamada Y."/>
            <person name="Muto A."/>
            <person name="Inokuchi H."/>
            <person name="Ikemura T."/>
            <person name="Matsumoto T."/>
            <person name="Sasaki T."/>
            <person name="Itoh T."/>
        </authorList>
    </citation>
    <scope>NUCLEOTIDE SEQUENCE [LARGE SCALE GENOMIC DNA]</scope>
    <source>
        <strain evidence="3">cv. Nipponbare</strain>
    </source>
</reference>
<accession>A0A0P0XLF0</accession>